<comment type="caution">
    <text evidence="1">The sequence shown here is derived from an EMBL/GenBank/DDBJ whole genome shotgun (WGS) entry which is preliminary data.</text>
</comment>
<gene>
    <name evidence="1" type="ORF">DFH05DRAFT_1486148</name>
</gene>
<evidence type="ECO:0000313" key="1">
    <source>
        <dbReference type="EMBL" id="KAJ3746662.1"/>
    </source>
</evidence>
<sequence length="213" mass="23869">MESARGINANLKQKPLYILSVATNLLTPHWKRYCTYSILNMPLFSHKSSASQEKQKHFSSHKSGVSPPNLDRARAIAATVYNPEAFLEEAKGALRDIQTIRSVTRPPPQNAGMMSSMALHGGGYTREELAMIEILKTTAERIEVAKGYATHCIADGKKKGTEAENDAVRECAQDWDKLRRVWEDYKKKQGEKWAHRCIEQLGDLSAKALGIWA</sequence>
<proteinExistence type="predicted"/>
<dbReference type="EMBL" id="JANVFU010000004">
    <property type="protein sequence ID" value="KAJ3746662.1"/>
    <property type="molecule type" value="Genomic_DNA"/>
</dbReference>
<protein>
    <submittedName>
        <fullName evidence="1">Uncharacterized protein</fullName>
    </submittedName>
</protein>
<evidence type="ECO:0000313" key="2">
    <source>
        <dbReference type="Proteomes" id="UP001142393"/>
    </source>
</evidence>
<accession>A0A9W8TZS6</accession>
<reference evidence="1 2" key="1">
    <citation type="journal article" date="2023" name="Proc. Natl. Acad. Sci. U.S.A.">
        <title>A global phylogenomic analysis of the shiitake genus Lentinula.</title>
        <authorList>
            <person name="Sierra-Patev S."/>
            <person name="Min B."/>
            <person name="Naranjo-Ortiz M."/>
            <person name="Looney B."/>
            <person name="Konkel Z."/>
            <person name="Slot J.C."/>
            <person name="Sakamoto Y."/>
            <person name="Steenwyk J.L."/>
            <person name="Rokas A."/>
            <person name="Carro J."/>
            <person name="Camarero S."/>
            <person name="Ferreira P."/>
            <person name="Molpeceres G."/>
            <person name="Ruiz-Duenas F.J."/>
            <person name="Serrano A."/>
            <person name="Henrissat B."/>
            <person name="Drula E."/>
            <person name="Hughes K.W."/>
            <person name="Mata J.L."/>
            <person name="Ishikawa N.K."/>
            <person name="Vargas-Isla R."/>
            <person name="Ushijima S."/>
            <person name="Smith C.A."/>
            <person name="Donoghue J."/>
            <person name="Ahrendt S."/>
            <person name="Andreopoulos W."/>
            <person name="He G."/>
            <person name="LaButti K."/>
            <person name="Lipzen A."/>
            <person name="Ng V."/>
            <person name="Riley R."/>
            <person name="Sandor L."/>
            <person name="Barry K."/>
            <person name="Martinez A.T."/>
            <person name="Xiao Y."/>
            <person name="Gibbons J.G."/>
            <person name="Terashima K."/>
            <person name="Grigoriev I.V."/>
            <person name="Hibbett D."/>
        </authorList>
    </citation>
    <scope>NUCLEOTIDE SEQUENCE [LARGE SCALE GENOMIC DNA]</scope>
    <source>
        <strain evidence="1 2">TFB7810</strain>
    </source>
</reference>
<organism evidence="1 2">
    <name type="scientific">Lentinula detonsa</name>
    <dbReference type="NCBI Taxonomy" id="2804962"/>
    <lineage>
        <taxon>Eukaryota</taxon>
        <taxon>Fungi</taxon>
        <taxon>Dikarya</taxon>
        <taxon>Basidiomycota</taxon>
        <taxon>Agaricomycotina</taxon>
        <taxon>Agaricomycetes</taxon>
        <taxon>Agaricomycetidae</taxon>
        <taxon>Agaricales</taxon>
        <taxon>Marasmiineae</taxon>
        <taxon>Omphalotaceae</taxon>
        <taxon>Lentinula</taxon>
    </lineage>
</organism>
<keyword evidence="2" id="KW-1185">Reference proteome</keyword>
<dbReference type="AlphaFoldDB" id="A0A9W8TZS6"/>
<dbReference type="Proteomes" id="UP001142393">
    <property type="component" value="Unassembled WGS sequence"/>
</dbReference>
<name>A0A9W8TZS6_9AGAR</name>